<dbReference type="SMART" id="SM00823">
    <property type="entry name" value="PKS_PP"/>
    <property type="match status" value="2"/>
</dbReference>
<dbReference type="FunFam" id="3.40.50.12780:FF:000012">
    <property type="entry name" value="Non-ribosomal peptide synthetase"/>
    <property type="match status" value="1"/>
</dbReference>
<evidence type="ECO:0000256" key="1">
    <source>
        <dbReference type="ARBA" id="ARBA00001957"/>
    </source>
</evidence>
<proteinExistence type="predicted"/>
<dbReference type="PANTHER" id="PTHR45527:SF1">
    <property type="entry name" value="FATTY ACID SYNTHASE"/>
    <property type="match status" value="1"/>
</dbReference>
<dbReference type="InterPro" id="IPR042099">
    <property type="entry name" value="ANL_N_sf"/>
</dbReference>
<dbReference type="FunFam" id="3.40.50.980:FF:000001">
    <property type="entry name" value="Non-ribosomal peptide synthetase"/>
    <property type="match status" value="2"/>
</dbReference>
<dbReference type="GO" id="GO:0003824">
    <property type="term" value="F:catalytic activity"/>
    <property type="evidence" value="ECO:0007669"/>
    <property type="project" value="InterPro"/>
</dbReference>
<dbReference type="Gene3D" id="3.30.300.30">
    <property type="match status" value="2"/>
</dbReference>
<dbReference type="Pfam" id="PF00550">
    <property type="entry name" value="PP-binding"/>
    <property type="match status" value="2"/>
</dbReference>
<organism evidence="5 7">
    <name type="scientific">Pseudoalteromonas maricaloris</name>
    <dbReference type="NCBI Taxonomy" id="184924"/>
    <lineage>
        <taxon>Bacteria</taxon>
        <taxon>Pseudomonadati</taxon>
        <taxon>Pseudomonadota</taxon>
        <taxon>Gammaproteobacteria</taxon>
        <taxon>Alteromonadales</taxon>
        <taxon>Pseudoalteromonadaceae</taxon>
        <taxon>Pseudoalteromonas</taxon>
    </lineage>
</organism>
<comment type="cofactor">
    <cofactor evidence="1">
        <name>pantetheine 4'-phosphate</name>
        <dbReference type="ChEBI" id="CHEBI:47942"/>
    </cofactor>
</comment>
<dbReference type="InterPro" id="IPR029058">
    <property type="entry name" value="AB_hydrolase_fold"/>
</dbReference>
<dbReference type="FunFam" id="3.30.300.30:FF:000015">
    <property type="entry name" value="Nonribosomal peptide synthase SidD"/>
    <property type="match status" value="1"/>
</dbReference>
<evidence type="ECO:0000256" key="2">
    <source>
        <dbReference type="ARBA" id="ARBA00022450"/>
    </source>
</evidence>
<dbReference type="Gene3D" id="3.30.559.10">
    <property type="entry name" value="Chloramphenicol acetyltransferase-like domain"/>
    <property type="match status" value="2"/>
</dbReference>
<keyword evidence="8" id="KW-1185">Reference proteome</keyword>
<dbReference type="EMBL" id="WEIA01000003">
    <property type="protein sequence ID" value="NLR20845.1"/>
    <property type="molecule type" value="Genomic_DNA"/>
</dbReference>
<reference evidence="5" key="1">
    <citation type="submission" date="2019-10" db="EMBL/GenBank/DDBJ databases">
        <authorList>
            <person name="Paulsen S."/>
        </authorList>
    </citation>
    <scope>NUCLEOTIDE SEQUENCE</scope>
    <source>
        <strain evidence="5">LMG 19692</strain>
    </source>
</reference>
<dbReference type="InterPro" id="IPR045851">
    <property type="entry name" value="AMP-bd_C_sf"/>
</dbReference>
<dbReference type="Gene3D" id="3.30.559.30">
    <property type="entry name" value="Nonribosomal peptide synthetase, condensation domain"/>
    <property type="match status" value="2"/>
</dbReference>
<dbReference type="GO" id="GO:0044550">
    <property type="term" value="P:secondary metabolite biosynthetic process"/>
    <property type="evidence" value="ECO:0007669"/>
    <property type="project" value="TreeGrafter"/>
</dbReference>
<dbReference type="Proteomes" id="UP001304419">
    <property type="component" value="Chromosome 2"/>
</dbReference>
<dbReference type="GO" id="GO:0005737">
    <property type="term" value="C:cytoplasm"/>
    <property type="evidence" value="ECO:0007669"/>
    <property type="project" value="TreeGrafter"/>
</dbReference>
<dbReference type="SUPFAM" id="SSF47336">
    <property type="entry name" value="ACP-like"/>
    <property type="match status" value="2"/>
</dbReference>
<dbReference type="InterPro" id="IPR000873">
    <property type="entry name" value="AMP-dep_synth/lig_dom"/>
</dbReference>
<evidence type="ECO:0000313" key="8">
    <source>
        <dbReference type="Proteomes" id="UP001304419"/>
    </source>
</evidence>
<evidence type="ECO:0000259" key="4">
    <source>
        <dbReference type="PROSITE" id="PS50075"/>
    </source>
</evidence>
<dbReference type="InterPro" id="IPR023213">
    <property type="entry name" value="CAT-like_dom_sf"/>
</dbReference>
<dbReference type="PROSITE" id="PS00455">
    <property type="entry name" value="AMP_BINDING"/>
    <property type="match status" value="1"/>
</dbReference>
<dbReference type="InterPro" id="IPR020806">
    <property type="entry name" value="PKS_PP-bd"/>
</dbReference>
<dbReference type="Proteomes" id="UP000646877">
    <property type="component" value="Unassembled WGS sequence"/>
</dbReference>
<accession>A0A8I2H1Y0</accession>
<dbReference type="Gene3D" id="3.40.50.12780">
    <property type="entry name" value="N-terminal domain of ligase-like"/>
    <property type="match status" value="2"/>
</dbReference>
<name>A0A8I2H1Y0_9GAMM</name>
<dbReference type="CDD" id="cd19531">
    <property type="entry name" value="LCL_NRPS-like"/>
    <property type="match status" value="2"/>
</dbReference>
<dbReference type="Gene3D" id="1.10.1200.10">
    <property type="entry name" value="ACP-like"/>
    <property type="match status" value="1"/>
</dbReference>
<dbReference type="GO" id="GO:0031177">
    <property type="term" value="F:phosphopantetheine binding"/>
    <property type="evidence" value="ECO:0007669"/>
    <property type="project" value="InterPro"/>
</dbReference>
<sequence length="2141" mass="240175">MEIKEILEKSVAAGLRITLNQQNLQIHSDAPPEPELLAMIKQHKPAIVAFLQKHISDVKQTDEIAVVNVDNGFPLSMQQQSLHFIGQLYSDHSQYNLCRVFSYQGQLDINVANQTIHYLVNRHPMLSLRFDEHEGEVSQQFVDLASVSVRSESGNIESILLNEQKHQFALDGTPLIRVIHVPIDDKSGWLLFNLPHRVVDGKSISIVTQEFVEVYQAISQGREASLPALPIRYSDYVAWQNSPEQLKKHSDELHYWLNNLQEYPPLHSLQCDFQRPAIKSTDGKMFTTELSAEMNQRIDAFCKVNAVTPFILLQTLMAVLVSRYSGEKEVVIGTPVECRSHKQLENLVGLFANSVAIKSSISRNISFREQLENNKLQIQQAMSNQDVPLRKVVESVNPDRAMSHSPLFQLFFSLDNYSINDILLDSVTFTPVSLGETTSKFDLELMIKRGDKKSLVNWHYDHRLFTETSIASFAQSYLQLLEEVLDNVEVQCEQLDLDRSRVIPIALDQSEGELLHKLIEHQAERYPDKVAIEGADSNISYKALNEKANQVAHFLIKQKLSADEFVGVCIERSIASVIAILGVLKAGIAYLPIDPKLPQARRQYIVNDAKISLVLSELNEDFWTSVSLSDILQREYATCNPNIVIHPESTAYAIYTSGSTGNPKAAAISHSNVFALLKGCNRHYGLNEQDRVTNFHSTSFDFSVWEIFSALTNGATLYIVPEPLKLDIRLLTKYITDNEITLLSLTPSVFYLFADEMLKQGKAHKLRYVVLGGEALDKQKILPWLESQHDGQVRLINMYGITETTVHVTFHEVTLDSSDASIGVPIDGYEAYVVNEQGSLQPCNAVGELWIAGKGVAKGYLNREQLNRDKFSVVDLGGYSKRVYKTGDLACWSPDGSLRYLGRRDQQIKIRGYRIESGEVEAAILSLTEVTGTVVDKITCSTGEQLVAFVKCNSSKIKNINEVISAKVKQSLPAYMVPNIIKVIEEIPVTRNGKVDKQRLMDTLQDTAFVERLPLSTNTEVELANIWKELIGVSQVFADDNFFSLGGHSLVIAKLIALIERQFGKSLSLTSVYENPQLADLARVIDAANSEKHIIDKVNAQVDVEPTPMQSSMWLACQIEENSSKYNIPVTLKLEGTVDQQAIVDALTSIVERHESLRTRFLKRDDKLITQVNPDISLQHEFVDLSDLSPNLRFEALAEHKRIEGERNFDLSSDTLIRSRLLKFEPLEYYLLLTVHHLACDAWSIDILFDEFSQLYNWTHDRHTPKLPKLDIQYCDYAAWYNEKNTSADIGKSKSFWQQELAGAPLVHSLPLDFAREKLVNNEAAYHKQVIGGKVYRGLKELAQREAHSLFNVVQPLIALLLAQLSNEDDILMLCPFAGRGNNQTENLIGLFNQNIIYRTTLSANASFSELISDSHAWFKRAVEHLNIAHDEVVKSVAPLRQYGFTPLCQVALNFLVKSSPKPQLNEVVWTDISQEYGIQDLDLHFTIVDTGEALEVRWLYKKSLFKNDTICNWADKLAALSAVTVNNSEKPLAQWPSSSWKHYEKLNSLSLFPTESANYIHEAVEKMADKFADKVAIVAQDAQLDYKTLNDTANQYAACLIDKGVKPGQYVGICAERNTNFVIAMLAVLKAGGAYVPLVPDLPEDYLENIASDAEIDIILTEQALLQKFNFLSYKRVIPTDMAFRKVLLAKYSTDNVKLELQPTSVQPAYVIYTSGSTGKPKGVEVSHNALGNFVKHDQKLLGMDQHSRLLNVFSFSFDPASGVIFSGLTAGASINICPTHEELAPYIEEHKLTHLIFPTALAAATPVGDWPHVKVVSAGGEACSPSLSQKWGNQFEFFNLYGPTEATIYALSDKYVAGKKLTIGKPISHSGCYIINKLGQIVDVGQVGELVIFGASVGTRYLDNELNEVKYPVIQTPRGPEKVYKTGDLALLNEDGNVEYKGRIDSQLKIHGYRIEPAQVEAQIMTLPEIKEVAVVVHKPEKGEPQLVAYYSSSDGSNMFDFDSHLEGKLPHWMLPSSFIYVEALPLTINGKLDVKALPQPLLEKTEMVLPKSQLEQEVKNIWCEILSLEDMSMSDDFLNVGGSSLTAMVLVNQIKSKYKIDIKVKDLFEHSTPTKFAELLESLNDSVEEVEHAVEMEW</sequence>
<dbReference type="InterPro" id="IPR010071">
    <property type="entry name" value="AA_adenyl_dom"/>
</dbReference>
<dbReference type="Pfam" id="PF00668">
    <property type="entry name" value="Condensation"/>
    <property type="match status" value="2"/>
</dbReference>
<evidence type="ECO:0000256" key="3">
    <source>
        <dbReference type="ARBA" id="ARBA00022553"/>
    </source>
</evidence>
<dbReference type="EMBL" id="CP137579">
    <property type="protein sequence ID" value="WOX30912.1"/>
    <property type="molecule type" value="Genomic_DNA"/>
</dbReference>
<gene>
    <name evidence="5" type="ORF">F9Y85_05825</name>
    <name evidence="6" type="ORF">R5H13_23855</name>
</gene>
<dbReference type="Gene3D" id="3.40.50.1820">
    <property type="entry name" value="alpha/beta hydrolase"/>
    <property type="match status" value="1"/>
</dbReference>
<dbReference type="Pfam" id="PF13193">
    <property type="entry name" value="AMP-binding_C"/>
    <property type="match status" value="2"/>
</dbReference>
<dbReference type="PANTHER" id="PTHR45527">
    <property type="entry name" value="NONRIBOSOMAL PEPTIDE SYNTHETASE"/>
    <property type="match status" value="1"/>
</dbReference>
<dbReference type="RefSeq" id="WP_193521627.1">
    <property type="nucleotide sequence ID" value="NZ_CBCSDF010000004.1"/>
</dbReference>
<dbReference type="FunFam" id="3.40.50.980:FF:000002">
    <property type="entry name" value="Enterobactin synthetase component F"/>
    <property type="match status" value="1"/>
</dbReference>
<dbReference type="Pfam" id="PF00501">
    <property type="entry name" value="AMP-binding"/>
    <property type="match status" value="2"/>
</dbReference>
<feature type="domain" description="Carrier" evidence="4">
    <location>
        <begin position="1014"/>
        <end position="1089"/>
    </location>
</feature>
<protein>
    <submittedName>
        <fullName evidence="5">Amino acid adenylation domain-containing protein</fullName>
    </submittedName>
    <submittedName>
        <fullName evidence="6">Non-ribosomal peptide synthetase</fullName>
    </submittedName>
</protein>
<dbReference type="NCBIfam" id="NF003417">
    <property type="entry name" value="PRK04813.1"/>
    <property type="match status" value="2"/>
</dbReference>
<feature type="domain" description="Carrier" evidence="4">
    <location>
        <begin position="2052"/>
        <end position="2127"/>
    </location>
</feature>
<dbReference type="InterPro" id="IPR025110">
    <property type="entry name" value="AMP-bd_C"/>
</dbReference>
<dbReference type="InterPro" id="IPR006162">
    <property type="entry name" value="Ppantetheine_attach_site"/>
</dbReference>
<dbReference type="PROSITE" id="PS00012">
    <property type="entry name" value="PHOSPHOPANTETHEINE"/>
    <property type="match status" value="1"/>
</dbReference>
<evidence type="ECO:0000313" key="5">
    <source>
        <dbReference type="EMBL" id="NLR20845.1"/>
    </source>
</evidence>
<evidence type="ECO:0000313" key="6">
    <source>
        <dbReference type="EMBL" id="WOX30912.1"/>
    </source>
</evidence>
<keyword evidence="3" id="KW-0597">Phosphoprotein</keyword>
<evidence type="ECO:0000313" key="7">
    <source>
        <dbReference type="Proteomes" id="UP000646877"/>
    </source>
</evidence>
<keyword evidence="2" id="KW-0596">Phosphopantetheine</keyword>
<dbReference type="CDD" id="cd05930">
    <property type="entry name" value="A_NRPS"/>
    <property type="match status" value="2"/>
</dbReference>
<dbReference type="GO" id="GO:0043041">
    <property type="term" value="P:amino acid activation for nonribosomal peptide biosynthetic process"/>
    <property type="evidence" value="ECO:0007669"/>
    <property type="project" value="TreeGrafter"/>
</dbReference>
<dbReference type="InterPro" id="IPR009081">
    <property type="entry name" value="PP-bd_ACP"/>
</dbReference>
<dbReference type="InterPro" id="IPR001242">
    <property type="entry name" value="Condensation_dom"/>
</dbReference>
<dbReference type="InterPro" id="IPR020845">
    <property type="entry name" value="AMP-binding_CS"/>
</dbReference>
<dbReference type="NCBIfam" id="TIGR01733">
    <property type="entry name" value="AA-adenyl-dom"/>
    <property type="match status" value="1"/>
</dbReference>
<dbReference type="SUPFAM" id="SSF56801">
    <property type="entry name" value="Acetyl-CoA synthetase-like"/>
    <property type="match status" value="2"/>
</dbReference>
<dbReference type="PROSITE" id="PS50075">
    <property type="entry name" value="CARRIER"/>
    <property type="match status" value="2"/>
</dbReference>
<dbReference type="InterPro" id="IPR036736">
    <property type="entry name" value="ACP-like_sf"/>
</dbReference>
<reference evidence="6 8" key="2">
    <citation type="submission" date="2023-10" db="EMBL/GenBank/DDBJ databases">
        <title>To unveil natural product biosynthetic capacity in Pseudoalteromonas.</title>
        <authorList>
            <person name="Wang J."/>
        </authorList>
    </citation>
    <scope>NUCLEOTIDE SEQUENCE [LARGE SCALE GENOMIC DNA]</scope>
    <source>
        <strain evidence="6 8">DSM 15914</strain>
    </source>
</reference>
<dbReference type="SUPFAM" id="SSF52777">
    <property type="entry name" value="CoA-dependent acyltransferases"/>
    <property type="match status" value="4"/>
</dbReference>